<keyword evidence="2" id="KW-0378">Hydrolase</keyword>
<gene>
    <name evidence="2" type="ORF">D1953_10110</name>
</gene>
<dbReference type="InterPro" id="IPR001279">
    <property type="entry name" value="Metallo-B-lactamas"/>
</dbReference>
<name>A0A398B7L5_9BACI</name>
<accession>A0A398B7L5</accession>
<protein>
    <submittedName>
        <fullName evidence="2">MBL fold metallo-hydrolase</fullName>
    </submittedName>
</protein>
<dbReference type="EMBL" id="QWVS01000016">
    <property type="protein sequence ID" value="RID86119.1"/>
    <property type="molecule type" value="Genomic_DNA"/>
</dbReference>
<evidence type="ECO:0000259" key="1">
    <source>
        <dbReference type="SMART" id="SM00849"/>
    </source>
</evidence>
<dbReference type="PANTHER" id="PTHR23131:SF0">
    <property type="entry name" value="ENDORIBONUCLEASE LACTB2"/>
    <property type="match status" value="1"/>
</dbReference>
<dbReference type="Proteomes" id="UP000266016">
    <property type="component" value="Unassembled WGS sequence"/>
</dbReference>
<dbReference type="SUPFAM" id="SSF56281">
    <property type="entry name" value="Metallo-hydrolase/oxidoreductase"/>
    <property type="match status" value="1"/>
</dbReference>
<dbReference type="InterPro" id="IPR036866">
    <property type="entry name" value="RibonucZ/Hydroxyglut_hydro"/>
</dbReference>
<dbReference type="GO" id="GO:0016787">
    <property type="term" value="F:hydrolase activity"/>
    <property type="evidence" value="ECO:0007669"/>
    <property type="project" value="UniProtKB-KW"/>
</dbReference>
<dbReference type="SMART" id="SM00849">
    <property type="entry name" value="Lactamase_B"/>
    <property type="match status" value="1"/>
</dbReference>
<feature type="domain" description="Metallo-beta-lactamase" evidence="1">
    <location>
        <begin position="25"/>
        <end position="194"/>
    </location>
</feature>
<dbReference type="PANTHER" id="PTHR23131">
    <property type="entry name" value="ENDORIBONUCLEASE LACTB2"/>
    <property type="match status" value="1"/>
</dbReference>
<keyword evidence="3" id="KW-1185">Reference proteome</keyword>
<sequence length="270" mass="31394">MIERKRVGDVEWVHGKVELAQSKLGVNVFVTDGLMIDTGSESMLSELIPFFQSVDFDQVVLTHYHEDHTGGCAWIQKHKQVPLFIHSMSLDVCSKQGEYPDYRKRVWGVREGFQARPIGETIQSRHHIWRAIFTPGHARDHMSYLNESNGVLFSGDLFVMPKTKVILREESIPTIIHSIKKVLRYDFQEVFCCHAGYLSNGRELFQVKLDYLENLQGEIIRLHQQGLTVEEIQQKVLPKHYPIIEYSDYEWDSKHIITSILREEQSVSIR</sequence>
<evidence type="ECO:0000313" key="3">
    <source>
        <dbReference type="Proteomes" id="UP000266016"/>
    </source>
</evidence>
<comment type="caution">
    <text evidence="2">The sequence shown here is derived from an EMBL/GenBank/DDBJ whole genome shotgun (WGS) entry which is preliminary data.</text>
</comment>
<dbReference type="Gene3D" id="3.60.15.10">
    <property type="entry name" value="Ribonuclease Z/Hydroxyacylglutathione hydrolase-like"/>
    <property type="match status" value="1"/>
</dbReference>
<dbReference type="RefSeq" id="WP_119117056.1">
    <property type="nucleotide sequence ID" value="NZ_QWVS01000016.1"/>
</dbReference>
<dbReference type="Pfam" id="PF00753">
    <property type="entry name" value="Lactamase_B"/>
    <property type="match status" value="1"/>
</dbReference>
<evidence type="ECO:0000313" key="2">
    <source>
        <dbReference type="EMBL" id="RID86119.1"/>
    </source>
</evidence>
<dbReference type="InterPro" id="IPR050662">
    <property type="entry name" value="Sec-metab_biosynth-thioest"/>
</dbReference>
<dbReference type="AlphaFoldDB" id="A0A398B7L5"/>
<reference evidence="2 3" key="1">
    <citation type="submission" date="2018-08" db="EMBL/GenBank/DDBJ databases">
        <title>Bacillus jemisoniae sp. nov., Bacillus chryseoplanitiae sp. nov., Bacillus resnikiae sp. nov., and Bacillus frankliniae sp. nov., isolated from Viking spacecraft and associated surfaces.</title>
        <authorList>
            <person name="Seuylemezian A."/>
            <person name="Vaishampayan P."/>
        </authorList>
    </citation>
    <scope>NUCLEOTIDE SEQUENCE [LARGE SCALE GENOMIC DNA]</scope>
    <source>
        <strain evidence="2 3">MA001</strain>
    </source>
</reference>
<proteinExistence type="predicted"/>
<organism evidence="2 3">
    <name type="scientific">Peribacillus asahii</name>
    <dbReference type="NCBI Taxonomy" id="228899"/>
    <lineage>
        <taxon>Bacteria</taxon>
        <taxon>Bacillati</taxon>
        <taxon>Bacillota</taxon>
        <taxon>Bacilli</taxon>
        <taxon>Bacillales</taxon>
        <taxon>Bacillaceae</taxon>
        <taxon>Peribacillus</taxon>
    </lineage>
</organism>